<evidence type="ECO:0000259" key="1">
    <source>
        <dbReference type="Pfam" id="PF17906"/>
    </source>
</evidence>
<protein>
    <recommendedName>
        <fullName evidence="1">Mos1 transposase HTH domain-containing protein</fullName>
    </recommendedName>
</protein>
<sequence length="72" mass="8268">MNKTEAQSVIKFLHLKSNNTHQIHNEMKAVYGDESPSYDMVVRWKRNFQSGHISLTDEPRAGRPSIKDDLAV</sequence>
<dbReference type="Proteomes" id="UP001142489">
    <property type="component" value="Unassembled WGS sequence"/>
</dbReference>
<reference evidence="2" key="1">
    <citation type="journal article" date="2023" name="DNA Res.">
        <title>Chromosome-level genome assembly of Phrynocephalus forsythii using third-generation DNA sequencing and Hi-C analysis.</title>
        <authorList>
            <person name="Qi Y."/>
            <person name="Zhao W."/>
            <person name="Zhao Y."/>
            <person name="Niu C."/>
            <person name="Cao S."/>
            <person name="Zhang Y."/>
        </authorList>
    </citation>
    <scope>NUCLEOTIDE SEQUENCE</scope>
    <source>
        <tissue evidence="2">Muscle</tissue>
    </source>
</reference>
<proteinExistence type="predicted"/>
<evidence type="ECO:0000313" key="2">
    <source>
        <dbReference type="EMBL" id="KAJ7326728.1"/>
    </source>
</evidence>
<feature type="non-terminal residue" evidence="2">
    <location>
        <position position="72"/>
    </location>
</feature>
<dbReference type="PANTHER" id="PTHR46060:SF1">
    <property type="entry name" value="MARINER MOS1 TRANSPOSASE-LIKE PROTEIN"/>
    <property type="match status" value="1"/>
</dbReference>
<dbReference type="OrthoDB" id="616263at2759"/>
<dbReference type="Pfam" id="PF17906">
    <property type="entry name" value="HTH_48"/>
    <property type="match status" value="1"/>
</dbReference>
<gene>
    <name evidence="2" type="ORF">JRQ81_016487</name>
</gene>
<evidence type="ECO:0000313" key="3">
    <source>
        <dbReference type="Proteomes" id="UP001142489"/>
    </source>
</evidence>
<dbReference type="AlphaFoldDB" id="A0A9Q0XSY9"/>
<feature type="domain" description="Mos1 transposase HTH" evidence="1">
    <location>
        <begin position="8"/>
        <end position="51"/>
    </location>
</feature>
<accession>A0A9Q0XSY9</accession>
<name>A0A9Q0XSY9_9SAUR</name>
<dbReference type="EMBL" id="JAPFRF010000007">
    <property type="protein sequence ID" value="KAJ7326728.1"/>
    <property type="molecule type" value="Genomic_DNA"/>
</dbReference>
<keyword evidence="3" id="KW-1185">Reference proteome</keyword>
<comment type="caution">
    <text evidence="2">The sequence shown here is derived from an EMBL/GenBank/DDBJ whole genome shotgun (WGS) entry which is preliminary data.</text>
</comment>
<dbReference type="PANTHER" id="PTHR46060">
    <property type="entry name" value="MARINER MOS1 TRANSPOSASE-LIKE PROTEIN"/>
    <property type="match status" value="1"/>
</dbReference>
<dbReference type="InterPro" id="IPR041426">
    <property type="entry name" value="Mos1_HTH"/>
</dbReference>
<dbReference type="InterPro" id="IPR052709">
    <property type="entry name" value="Transposase-MT_Hybrid"/>
</dbReference>
<organism evidence="2 3">
    <name type="scientific">Phrynocephalus forsythii</name>
    <dbReference type="NCBI Taxonomy" id="171643"/>
    <lineage>
        <taxon>Eukaryota</taxon>
        <taxon>Metazoa</taxon>
        <taxon>Chordata</taxon>
        <taxon>Craniata</taxon>
        <taxon>Vertebrata</taxon>
        <taxon>Euteleostomi</taxon>
        <taxon>Lepidosauria</taxon>
        <taxon>Squamata</taxon>
        <taxon>Bifurcata</taxon>
        <taxon>Unidentata</taxon>
        <taxon>Episquamata</taxon>
        <taxon>Toxicofera</taxon>
        <taxon>Iguania</taxon>
        <taxon>Acrodonta</taxon>
        <taxon>Agamidae</taxon>
        <taxon>Agaminae</taxon>
        <taxon>Phrynocephalus</taxon>
    </lineage>
</organism>